<dbReference type="Gene3D" id="2.120.10.80">
    <property type="entry name" value="Kelch-type beta propeller"/>
    <property type="match status" value="2"/>
</dbReference>
<dbReference type="EnsemblMetazoa" id="Aqu2.1.20437_001">
    <property type="protein sequence ID" value="Aqu2.1.20437_001"/>
    <property type="gene ID" value="Aqu2.1.20437"/>
</dbReference>
<dbReference type="SUPFAM" id="SSF117281">
    <property type="entry name" value="Kelch motif"/>
    <property type="match status" value="2"/>
</dbReference>
<dbReference type="InParanoid" id="A0A1X7TYE7"/>
<sequence length="1029" mass="117022">MSWTQLHPDDESRMKNGYGGMLSLEFEGTDYLFMAGGVGPTPTVKHPQFQLKSGRVQTNEQLLYNLSNGQFTVPSVSGQCYPPTSCFTISKINQNKGIMFGGLVTDDGHGIPTNNVYIFDVTHNTIHWESIEKESISGEGLWPNERDSHAGVIINGDTTSPALVVIGGTDKYNQLMTECLLFDNLTTGQFNCKKIPLPESVTGRYYHSLTAVTMSPHCVWLVIVGGYEEFEWKDVGGGMKQPTHTYITDTNRLVMIIELVYSEAGEWIVQSVLDGNDLTSKKYQEKYSSYSKIKTWWMDQLIEYFTEKEMKLQRCIQSLHQELQVAHQNKVSLQEALTEANKQGSKVDGNELVIVNEKLEEVLQEKQIITEDNEKLRATVAYNEVYIIEIEEEKKQVEEEMRKVEDENKRAKKEKKHAEEEKRQLEEQYLIDKQITKELKTKVVINEVYITQLDEEKEKVEKQYLKEKQITKELKTKVADNELHTAKLMKEREQWSQVKETSTIGLQFNYLIPSMDCLSDVQVAEKKLFLIQGDKPQLMNWEKYGVRIGVQEGSLLCSETVEAAVVALVGGEFEFPANTVLRRNPVLDTKLATVLNLTLRFSARGRPRLTSTTPAVKHPQFQYDQTKDGRVQTNEQLLYNLSNGQFTVPSVSGQCCPPTSDFTINKINQNKGIMLGGLVTNDGLNTATNSVYIFNVTHNTIHWESIKRGSISGEGLWTKERFNHACAIISSDSSSPALVVIGGRDNNNQLVTECLLFDDITTGQFSCKKIPLPDCVTGRYYHSLTAVTMSPHCVWLVIVGGGEEVVWEDIGGGVEKPVNTFITDTNGLTMIIELVYIEAGEWIVQSVLDGNDLTSKKYQEKYSTYSKTRTWWMDQLIEYPTEKEMKLQRYIQSLHQELQVAHQNKVSLQEALTEANKQANFDKIETVKSEKLEEVLKAQAQLQEEKQIITEDYEKLKAKVGDYEIYITEIEEEKRQRTLPKVEEHCQKFLNSFIAVRGSYADAAETLGEDWIEALRNELGFDFNIDIDV</sequence>
<evidence type="ECO:0000256" key="2">
    <source>
        <dbReference type="SAM" id="MobiDB-lite"/>
    </source>
</evidence>
<dbReference type="OrthoDB" id="9998912at2759"/>
<dbReference type="PANTHER" id="PTHR23244">
    <property type="entry name" value="KELCH REPEAT DOMAIN"/>
    <property type="match status" value="1"/>
</dbReference>
<feature type="coiled-coil region" evidence="1">
    <location>
        <begin position="891"/>
        <end position="973"/>
    </location>
</feature>
<evidence type="ECO:0000256" key="1">
    <source>
        <dbReference type="SAM" id="Coils"/>
    </source>
</evidence>
<accession>A0A1X7TYE7</accession>
<organism evidence="3">
    <name type="scientific">Amphimedon queenslandica</name>
    <name type="common">Sponge</name>
    <dbReference type="NCBI Taxonomy" id="400682"/>
    <lineage>
        <taxon>Eukaryota</taxon>
        <taxon>Metazoa</taxon>
        <taxon>Porifera</taxon>
        <taxon>Demospongiae</taxon>
        <taxon>Heteroscleromorpha</taxon>
        <taxon>Haplosclerida</taxon>
        <taxon>Niphatidae</taxon>
        <taxon>Amphimedon</taxon>
    </lineage>
</organism>
<dbReference type="InterPro" id="IPR015915">
    <property type="entry name" value="Kelch-typ_b-propeller"/>
</dbReference>
<feature type="region of interest" description="Disordered" evidence="2">
    <location>
        <begin position="400"/>
        <end position="419"/>
    </location>
</feature>
<feature type="compositionally biased region" description="Basic and acidic residues" evidence="2">
    <location>
        <begin position="400"/>
        <end position="409"/>
    </location>
</feature>
<name>A0A1X7TYE7_AMPQE</name>
<keyword evidence="1" id="KW-0175">Coiled coil</keyword>
<protein>
    <submittedName>
        <fullName evidence="3">Uncharacterized protein</fullName>
    </submittedName>
</protein>
<reference evidence="3" key="1">
    <citation type="submission" date="2017-05" db="UniProtKB">
        <authorList>
            <consortium name="EnsemblMetazoa"/>
        </authorList>
    </citation>
    <scope>IDENTIFICATION</scope>
</reference>
<proteinExistence type="predicted"/>
<evidence type="ECO:0000313" key="3">
    <source>
        <dbReference type="EnsemblMetazoa" id="Aqu2.1.20437_001"/>
    </source>
</evidence>
<dbReference type="AlphaFoldDB" id="A0A1X7TYE7"/>